<evidence type="ECO:0000256" key="1">
    <source>
        <dbReference type="SAM" id="MobiDB-lite"/>
    </source>
</evidence>
<evidence type="ECO:0000256" key="2">
    <source>
        <dbReference type="SAM" id="Phobius"/>
    </source>
</evidence>
<evidence type="ECO:0000313" key="3">
    <source>
        <dbReference type="EMBL" id="KAK9506227.1"/>
    </source>
</evidence>
<protein>
    <submittedName>
        <fullName evidence="3">Uncharacterized protein</fullName>
    </submittedName>
</protein>
<sequence length="294" mass="35264">MAFRIKIKNGYYNFYIYIILSSMNFIVTMEKTDEENKVFRSINYMKEDFPFDYDLATQLMIPYSLLNKSLIESLKNTPKFNKNKLKLKLNKNKHFYNEYKKGNKKNLMINVYNITYGKMEDEAKKDKEPTILPIWETTPPKIYFTLSENELETKRCDEHEQGPEQEPENEHEYPTCEPKTEHHQDCTTTEIGSFILRYKAPSTTKTVMTWNKTNLIKVKLEKHRKGMEISKNMQNTPPQTNFRIFYVPFKNNTFEKNFKKYMDSAKDLQRWPIIEQIPQPMVKLNYTKNKQLLF</sequence>
<feature type="transmembrane region" description="Helical" evidence="2">
    <location>
        <begin position="12"/>
        <end position="29"/>
    </location>
</feature>
<evidence type="ECO:0000313" key="4">
    <source>
        <dbReference type="Proteomes" id="UP001461498"/>
    </source>
</evidence>
<keyword evidence="2" id="KW-0812">Transmembrane</keyword>
<keyword evidence="4" id="KW-1185">Reference proteome</keyword>
<gene>
    <name evidence="3" type="ORF">O3M35_008201</name>
</gene>
<dbReference type="AlphaFoldDB" id="A0AAW1D6R0"/>
<proteinExistence type="predicted"/>
<reference evidence="3 4" key="1">
    <citation type="submission" date="2022-12" db="EMBL/GenBank/DDBJ databases">
        <title>Chromosome-level genome assembly of true bugs.</title>
        <authorList>
            <person name="Ma L."/>
            <person name="Li H."/>
        </authorList>
    </citation>
    <scope>NUCLEOTIDE SEQUENCE [LARGE SCALE GENOMIC DNA]</scope>
    <source>
        <strain evidence="3">Lab_2022b</strain>
    </source>
</reference>
<organism evidence="3 4">
    <name type="scientific">Rhynocoris fuscipes</name>
    <dbReference type="NCBI Taxonomy" id="488301"/>
    <lineage>
        <taxon>Eukaryota</taxon>
        <taxon>Metazoa</taxon>
        <taxon>Ecdysozoa</taxon>
        <taxon>Arthropoda</taxon>
        <taxon>Hexapoda</taxon>
        <taxon>Insecta</taxon>
        <taxon>Pterygota</taxon>
        <taxon>Neoptera</taxon>
        <taxon>Paraneoptera</taxon>
        <taxon>Hemiptera</taxon>
        <taxon>Heteroptera</taxon>
        <taxon>Panheteroptera</taxon>
        <taxon>Cimicomorpha</taxon>
        <taxon>Reduviidae</taxon>
        <taxon>Harpactorinae</taxon>
        <taxon>Harpactorini</taxon>
        <taxon>Rhynocoris</taxon>
    </lineage>
</organism>
<dbReference type="EMBL" id="JAPXFL010000005">
    <property type="protein sequence ID" value="KAK9506227.1"/>
    <property type="molecule type" value="Genomic_DNA"/>
</dbReference>
<dbReference type="Proteomes" id="UP001461498">
    <property type="component" value="Unassembled WGS sequence"/>
</dbReference>
<keyword evidence="2" id="KW-1133">Transmembrane helix</keyword>
<keyword evidence="2" id="KW-0472">Membrane</keyword>
<name>A0AAW1D6R0_9HEMI</name>
<comment type="caution">
    <text evidence="3">The sequence shown here is derived from an EMBL/GenBank/DDBJ whole genome shotgun (WGS) entry which is preliminary data.</text>
</comment>
<accession>A0AAW1D6R0</accession>
<feature type="region of interest" description="Disordered" evidence="1">
    <location>
        <begin position="154"/>
        <end position="184"/>
    </location>
</feature>